<evidence type="ECO:0000313" key="1">
    <source>
        <dbReference type="EMBL" id="CAG13164.1"/>
    </source>
</evidence>
<gene>
    <name evidence="1" type="ORF">GSTENG00035714001</name>
</gene>
<organism evidence="1">
    <name type="scientific">Tetraodon nigroviridis</name>
    <name type="common">Spotted green pufferfish</name>
    <name type="synonym">Chelonodon nigroviridis</name>
    <dbReference type="NCBI Taxonomy" id="99883"/>
    <lineage>
        <taxon>Eukaryota</taxon>
        <taxon>Metazoa</taxon>
        <taxon>Chordata</taxon>
        <taxon>Craniata</taxon>
        <taxon>Vertebrata</taxon>
        <taxon>Euteleostomi</taxon>
        <taxon>Actinopterygii</taxon>
        <taxon>Neopterygii</taxon>
        <taxon>Teleostei</taxon>
        <taxon>Neoteleostei</taxon>
        <taxon>Acanthomorphata</taxon>
        <taxon>Eupercaria</taxon>
        <taxon>Tetraodontiformes</taxon>
        <taxon>Tetradontoidea</taxon>
        <taxon>Tetraodontidae</taxon>
        <taxon>Tetraodon</taxon>
    </lineage>
</organism>
<dbReference type="EMBL" id="CAAE01015123">
    <property type="protein sequence ID" value="CAG13164.1"/>
    <property type="molecule type" value="Genomic_DNA"/>
</dbReference>
<reference evidence="1" key="1">
    <citation type="journal article" date="2004" name="Nature">
        <title>Genome duplication in the teleost fish Tetraodon nigroviridis reveals the early vertebrate proto-karyotype.</title>
        <authorList>
            <person name="Jaillon O."/>
            <person name="Aury J.-M."/>
            <person name="Brunet F."/>
            <person name="Petit J.-L."/>
            <person name="Stange-Thomann N."/>
            <person name="Mauceli E."/>
            <person name="Bouneau L."/>
            <person name="Fischer C."/>
            <person name="Ozouf-Costaz C."/>
            <person name="Bernot A."/>
            <person name="Nicaud S."/>
            <person name="Jaffe D."/>
            <person name="Fisher S."/>
            <person name="Lutfalla G."/>
            <person name="Dossat C."/>
            <person name="Segurens B."/>
            <person name="Dasilva C."/>
            <person name="Salanoubat M."/>
            <person name="Levy M."/>
            <person name="Boudet N."/>
            <person name="Castellano S."/>
            <person name="Anthouard V."/>
            <person name="Jubin C."/>
            <person name="Castelli V."/>
            <person name="Katinka M."/>
            <person name="Vacherie B."/>
            <person name="Biemont C."/>
            <person name="Skalli Z."/>
            <person name="Cattolico L."/>
            <person name="Poulain J."/>
            <person name="De Berardinis V."/>
            <person name="Cruaud C."/>
            <person name="Duprat S."/>
            <person name="Brottier P."/>
            <person name="Coutanceau J.-P."/>
            <person name="Gouzy J."/>
            <person name="Parra G."/>
            <person name="Lardier G."/>
            <person name="Chapple C."/>
            <person name="McKernan K.J."/>
            <person name="McEwan P."/>
            <person name="Bosak S."/>
            <person name="Kellis M."/>
            <person name="Volff J.-N."/>
            <person name="Guigo R."/>
            <person name="Zody M.C."/>
            <person name="Mesirov J."/>
            <person name="Lindblad-Toh K."/>
            <person name="Birren B."/>
            <person name="Nusbaum C."/>
            <person name="Kahn D."/>
            <person name="Robinson-Rechavi M."/>
            <person name="Laudet V."/>
            <person name="Schachter V."/>
            <person name="Quetier F."/>
            <person name="Saurin W."/>
            <person name="Scarpelli C."/>
            <person name="Wincker P."/>
            <person name="Lander E.S."/>
            <person name="Weissenbach J."/>
            <person name="Roest Crollius H."/>
        </authorList>
    </citation>
    <scope>NUCLEOTIDE SEQUENCE [LARGE SCALE GENOMIC DNA]</scope>
</reference>
<reference evidence="1" key="2">
    <citation type="submission" date="2004-02" db="EMBL/GenBank/DDBJ databases">
        <authorList>
            <consortium name="Genoscope"/>
            <consortium name="Whitehead Institute Centre for Genome Research"/>
        </authorList>
    </citation>
    <scope>NUCLEOTIDE SEQUENCE</scope>
</reference>
<dbReference type="AlphaFoldDB" id="Q4REL8"/>
<sequence length="85" mass="9721">SGLVEICLMHPLDVVKTRTPAEFLQRFTTTFITVKRDSRSKGEAVTLIVTRAWVIASGPSSATRGRFFPQRLFITQKKKKKKKKR</sequence>
<accession>Q4REL8</accession>
<name>Q4REL8_TETNG</name>
<dbReference type="OrthoDB" id="434783at2759"/>
<dbReference type="KEGG" id="tng:GSTEN00035714G001"/>
<protein>
    <submittedName>
        <fullName evidence="1">Chromosome 10 SCAF15123, whole genome shotgun sequence</fullName>
    </submittedName>
</protein>
<feature type="non-terminal residue" evidence="1">
    <location>
        <position position="1"/>
    </location>
</feature>
<proteinExistence type="predicted"/>